<keyword evidence="2" id="KW-1185">Reference proteome</keyword>
<protein>
    <submittedName>
        <fullName evidence="1">Uncharacterized protein</fullName>
    </submittedName>
</protein>
<dbReference type="EMBL" id="JAIWYP010000008">
    <property type="protein sequence ID" value="KAH3790256.1"/>
    <property type="molecule type" value="Genomic_DNA"/>
</dbReference>
<gene>
    <name evidence="1" type="ORF">DPMN_168453</name>
</gene>
<proteinExistence type="predicted"/>
<dbReference type="AlphaFoldDB" id="A0A9D4F557"/>
<evidence type="ECO:0000313" key="1">
    <source>
        <dbReference type="EMBL" id="KAH3790256.1"/>
    </source>
</evidence>
<dbReference type="Proteomes" id="UP000828390">
    <property type="component" value="Unassembled WGS sequence"/>
</dbReference>
<evidence type="ECO:0000313" key="2">
    <source>
        <dbReference type="Proteomes" id="UP000828390"/>
    </source>
</evidence>
<dbReference type="PANTHER" id="PTHR45902:SF1">
    <property type="entry name" value="LATROPHILIN RECEPTOR-LIKE PROTEIN A"/>
    <property type="match status" value="1"/>
</dbReference>
<name>A0A9D4F557_DREPO</name>
<dbReference type="PANTHER" id="PTHR45902">
    <property type="entry name" value="LATROPHILIN RECEPTOR-LIKE PROTEIN A"/>
    <property type="match status" value="1"/>
</dbReference>
<sequence length="349" mass="39297">MSEDLSDNATIHFRETIVAPPQWVDNKCCAPCSCDISSCLTLGTCCLDNIEYMLYPKNTKTLVHATCVSPQLKPYTGKQEYPEQMPNVLIVQKCPPDGNSKLFTAMTADKCDNGFTYADIETTMPVTDSTTNITYQNLYCALCHGVDESKMVRWTVKIVCKNEALMPSSLNNIVREVLRSEKCNLMFDIPSNQNILRPTCRETIGACNETGLWDVYDPLLEYACLAFYTPYASLFKNVFCYMCNTNHTKAFDYCPSVQLPFFVATFSVLLKLPDTNQGSLHPPGIMAVPTVSNCTVNQMHDPFLVSNICFQCKKSLFFGINYIHETLLALVYTYSLVHVFITLQKCCHC</sequence>
<organism evidence="1 2">
    <name type="scientific">Dreissena polymorpha</name>
    <name type="common">Zebra mussel</name>
    <name type="synonym">Mytilus polymorpha</name>
    <dbReference type="NCBI Taxonomy" id="45954"/>
    <lineage>
        <taxon>Eukaryota</taxon>
        <taxon>Metazoa</taxon>
        <taxon>Spiralia</taxon>
        <taxon>Lophotrochozoa</taxon>
        <taxon>Mollusca</taxon>
        <taxon>Bivalvia</taxon>
        <taxon>Autobranchia</taxon>
        <taxon>Heteroconchia</taxon>
        <taxon>Euheterodonta</taxon>
        <taxon>Imparidentia</taxon>
        <taxon>Neoheterodontei</taxon>
        <taxon>Myida</taxon>
        <taxon>Dreissenoidea</taxon>
        <taxon>Dreissenidae</taxon>
        <taxon>Dreissena</taxon>
    </lineage>
</organism>
<accession>A0A9D4F557</accession>
<reference evidence="1" key="2">
    <citation type="submission" date="2020-11" db="EMBL/GenBank/DDBJ databases">
        <authorList>
            <person name="McCartney M.A."/>
            <person name="Auch B."/>
            <person name="Kono T."/>
            <person name="Mallez S."/>
            <person name="Becker A."/>
            <person name="Gohl D.M."/>
            <person name="Silverstein K.A.T."/>
            <person name="Koren S."/>
            <person name="Bechman K.B."/>
            <person name="Herman A."/>
            <person name="Abrahante J.E."/>
            <person name="Garbe J."/>
        </authorList>
    </citation>
    <scope>NUCLEOTIDE SEQUENCE</scope>
    <source>
        <strain evidence="1">Duluth1</strain>
        <tissue evidence="1">Whole animal</tissue>
    </source>
</reference>
<reference evidence="1" key="1">
    <citation type="journal article" date="2019" name="bioRxiv">
        <title>The Genome of the Zebra Mussel, Dreissena polymorpha: A Resource for Invasive Species Research.</title>
        <authorList>
            <person name="McCartney M.A."/>
            <person name="Auch B."/>
            <person name="Kono T."/>
            <person name="Mallez S."/>
            <person name="Zhang Y."/>
            <person name="Obille A."/>
            <person name="Becker A."/>
            <person name="Abrahante J.E."/>
            <person name="Garbe J."/>
            <person name="Badalamenti J.P."/>
            <person name="Herman A."/>
            <person name="Mangelson H."/>
            <person name="Liachko I."/>
            <person name="Sullivan S."/>
            <person name="Sone E.D."/>
            <person name="Koren S."/>
            <person name="Silverstein K.A.T."/>
            <person name="Beckman K.B."/>
            <person name="Gohl D.M."/>
        </authorList>
    </citation>
    <scope>NUCLEOTIDE SEQUENCE</scope>
    <source>
        <strain evidence="1">Duluth1</strain>
        <tissue evidence="1">Whole animal</tissue>
    </source>
</reference>
<dbReference type="InterPro" id="IPR053231">
    <property type="entry name" value="GPCR_LN-TM7"/>
</dbReference>
<comment type="caution">
    <text evidence="1">The sequence shown here is derived from an EMBL/GenBank/DDBJ whole genome shotgun (WGS) entry which is preliminary data.</text>
</comment>